<dbReference type="Proteomes" id="UP000799778">
    <property type="component" value="Unassembled WGS sequence"/>
</dbReference>
<evidence type="ECO:0000313" key="3">
    <source>
        <dbReference type="Proteomes" id="UP000799778"/>
    </source>
</evidence>
<evidence type="ECO:0000256" key="1">
    <source>
        <dbReference type="SAM" id="SignalP"/>
    </source>
</evidence>
<evidence type="ECO:0000313" key="2">
    <source>
        <dbReference type="EMBL" id="KAF2009705.1"/>
    </source>
</evidence>
<reference evidence="2" key="1">
    <citation type="journal article" date="2020" name="Stud. Mycol.">
        <title>101 Dothideomycetes genomes: a test case for predicting lifestyles and emergence of pathogens.</title>
        <authorList>
            <person name="Haridas S."/>
            <person name="Albert R."/>
            <person name="Binder M."/>
            <person name="Bloem J."/>
            <person name="Labutti K."/>
            <person name="Salamov A."/>
            <person name="Andreopoulos B."/>
            <person name="Baker S."/>
            <person name="Barry K."/>
            <person name="Bills G."/>
            <person name="Bluhm B."/>
            <person name="Cannon C."/>
            <person name="Castanera R."/>
            <person name="Culley D."/>
            <person name="Daum C."/>
            <person name="Ezra D."/>
            <person name="Gonzalez J."/>
            <person name="Henrissat B."/>
            <person name="Kuo A."/>
            <person name="Liang C."/>
            <person name="Lipzen A."/>
            <person name="Lutzoni F."/>
            <person name="Magnuson J."/>
            <person name="Mondo S."/>
            <person name="Nolan M."/>
            <person name="Ohm R."/>
            <person name="Pangilinan J."/>
            <person name="Park H.-J."/>
            <person name="Ramirez L."/>
            <person name="Alfaro M."/>
            <person name="Sun H."/>
            <person name="Tritt A."/>
            <person name="Yoshinaga Y."/>
            <person name="Zwiers L.-H."/>
            <person name="Turgeon B."/>
            <person name="Goodwin S."/>
            <person name="Spatafora J."/>
            <person name="Crous P."/>
            <person name="Grigoriev I."/>
        </authorList>
    </citation>
    <scope>NUCLEOTIDE SEQUENCE</scope>
    <source>
        <strain evidence="2">CBS 175.79</strain>
    </source>
</reference>
<dbReference type="AlphaFoldDB" id="A0A6A5X9I6"/>
<protein>
    <recommendedName>
        <fullName evidence="4">Extracellular membrane protein CFEM domain-containing protein</fullName>
    </recommendedName>
</protein>
<sequence>MYSAFTTTIFTIFATFTLCFSLTVASYPTQQFLIHTEPPKVVQKCSRAGKTLAELFNMVASEKVTCIEPPPEEECEDKMAAALCTAFHNMTCSKTMSVRDCEVGALYRCHEQFC</sequence>
<dbReference type="EMBL" id="ML978078">
    <property type="protein sequence ID" value="KAF2009705.1"/>
    <property type="molecule type" value="Genomic_DNA"/>
</dbReference>
<name>A0A6A5X9I6_9PLEO</name>
<feature type="chain" id="PRO_5025520171" description="Extracellular membrane protein CFEM domain-containing protein" evidence="1">
    <location>
        <begin position="26"/>
        <end position="114"/>
    </location>
</feature>
<organism evidence="2 3">
    <name type="scientific">Aaosphaeria arxii CBS 175.79</name>
    <dbReference type="NCBI Taxonomy" id="1450172"/>
    <lineage>
        <taxon>Eukaryota</taxon>
        <taxon>Fungi</taxon>
        <taxon>Dikarya</taxon>
        <taxon>Ascomycota</taxon>
        <taxon>Pezizomycotina</taxon>
        <taxon>Dothideomycetes</taxon>
        <taxon>Pleosporomycetidae</taxon>
        <taxon>Pleosporales</taxon>
        <taxon>Pleosporales incertae sedis</taxon>
        <taxon>Aaosphaeria</taxon>
    </lineage>
</organism>
<accession>A0A6A5X9I6</accession>
<proteinExistence type="predicted"/>
<dbReference type="RefSeq" id="XP_033378044.1">
    <property type="nucleotide sequence ID" value="XM_033534662.1"/>
</dbReference>
<evidence type="ECO:0008006" key="4">
    <source>
        <dbReference type="Google" id="ProtNLM"/>
    </source>
</evidence>
<keyword evidence="1" id="KW-0732">Signal</keyword>
<feature type="signal peptide" evidence="1">
    <location>
        <begin position="1"/>
        <end position="25"/>
    </location>
</feature>
<gene>
    <name evidence="2" type="ORF">BU24DRAFT_81083</name>
</gene>
<dbReference type="GeneID" id="54292059"/>
<keyword evidence="3" id="KW-1185">Reference proteome</keyword>